<reference evidence="3" key="1">
    <citation type="submission" date="2020-06" db="EMBL/GenBank/DDBJ databases">
        <authorList>
            <person name="Link T."/>
            <person name="Ehrmann M."/>
        </authorList>
    </citation>
    <scope>NUCLEOTIDE SEQUENCE</scope>
    <source>
        <strain evidence="3">TMW 2.2257</strain>
    </source>
</reference>
<dbReference type="PANTHER" id="PTHR46558:SF11">
    <property type="entry name" value="HTH-TYPE TRANSCRIPTIONAL REGULATOR XRE"/>
    <property type="match status" value="1"/>
</dbReference>
<evidence type="ECO:0000313" key="4">
    <source>
        <dbReference type="Proteomes" id="UP001057280"/>
    </source>
</evidence>
<feature type="domain" description="HTH cro/C1-type" evidence="2">
    <location>
        <begin position="6"/>
        <end position="60"/>
    </location>
</feature>
<dbReference type="PROSITE" id="PS50943">
    <property type="entry name" value="HTH_CROC1"/>
    <property type="match status" value="1"/>
</dbReference>
<evidence type="ECO:0000313" key="3">
    <source>
        <dbReference type="EMBL" id="MCO8297331.1"/>
    </source>
</evidence>
<evidence type="ECO:0000256" key="1">
    <source>
        <dbReference type="ARBA" id="ARBA00023125"/>
    </source>
</evidence>
<dbReference type="SUPFAM" id="SSF47413">
    <property type="entry name" value="lambda repressor-like DNA-binding domains"/>
    <property type="match status" value="1"/>
</dbReference>
<dbReference type="Gene3D" id="1.10.260.40">
    <property type="entry name" value="lambda repressor-like DNA-binding domains"/>
    <property type="match status" value="1"/>
</dbReference>
<dbReference type="SMART" id="SM00530">
    <property type="entry name" value="HTH_XRE"/>
    <property type="match status" value="1"/>
</dbReference>
<dbReference type="AlphaFoldDB" id="A0AB35HM75"/>
<protein>
    <submittedName>
        <fullName evidence="3">Helix-turn-helix transcriptional regulator</fullName>
    </submittedName>
</protein>
<proteinExistence type="predicted"/>
<dbReference type="InterPro" id="IPR001387">
    <property type="entry name" value="Cro/C1-type_HTH"/>
</dbReference>
<comment type="caution">
    <text evidence="3">The sequence shown here is derived from an EMBL/GenBank/DDBJ whole genome shotgun (WGS) entry which is preliminary data.</text>
</comment>
<gene>
    <name evidence="3" type="ORF">HXW75_02455</name>
</gene>
<reference evidence="3" key="2">
    <citation type="journal article" date="2021" name="BMC Microbiol.">
        <title>The diversity among the species Tetragenococcus halophilus including new isolates from a lupine seed fermentation.</title>
        <authorList>
            <person name="Link T."/>
            <person name="Vogel R.F."/>
            <person name="Ehrmann M.A."/>
        </authorList>
    </citation>
    <scope>NUCLEOTIDE SEQUENCE</scope>
    <source>
        <strain evidence="3">TMW 2.2257</strain>
    </source>
</reference>
<dbReference type="Pfam" id="PF01381">
    <property type="entry name" value="HTH_3"/>
    <property type="match status" value="1"/>
</dbReference>
<dbReference type="PANTHER" id="PTHR46558">
    <property type="entry name" value="TRACRIPTIONAL REGULATORY PROTEIN-RELATED-RELATED"/>
    <property type="match status" value="1"/>
</dbReference>
<dbReference type="RefSeq" id="WP_253209973.1">
    <property type="nucleotide sequence ID" value="NZ_JACACB010000004.1"/>
</dbReference>
<name>A0AB35HM75_TETHA</name>
<dbReference type="Proteomes" id="UP001057280">
    <property type="component" value="Unassembled WGS sequence"/>
</dbReference>
<dbReference type="GO" id="GO:0003677">
    <property type="term" value="F:DNA binding"/>
    <property type="evidence" value="ECO:0007669"/>
    <property type="project" value="UniProtKB-KW"/>
</dbReference>
<dbReference type="CDD" id="cd00093">
    <property type="entry name" value="HTH_XRE"/>
    <property type="match status" value="1"/>
</dbReference>
<dbReference type="EMBL" id="JACACB010000004">
    <property type="protein sequence ID" value="MCO8297331.1"/>
    <property type="molecule type" value="Genomic_DNA"/>
</dbReference>
<accession>A0AB35HM75</accession>
<evidence type="ECO:0000259" key="2">
    <source>
        <dbReference type="PROSITE" id="PS50943"/>
    </source>
</evidence>
<dbReference type="InterPro" id="IPR010982">
    <property type="entry name" value="Lambda_DNA-bd_dom_sf"/>
</dbReference>
<organism evidence="3 4">
    <name type="scientific">Tetragenococcus halophilus</name>
    <name type="common">Pediococcus halophilus</name>
    <dbReference type="NCBI Taxonomy" id="51669"/>
    <lineage>
        <taxon>Bacteria</taxon>
        <taxon>Bacillati</taxon>
        <taxon>Bacillota</taxon>
        <taxon>Bacilli</taxon>
        <taxon>Lactobacillales</taxon>
        <taxon>Enterococcaceae</taxon>
        <taxon>Tetragenococcus</taxon>
    </lineage>
</organism>
<keyword evidence="1" id="KW-0238">DNA-binding</keyword>
<sequence length="140" mass="16297">MFTQRLKDLRKEKSLTQKELSQILKVSQQTIGSWEVGRAEPSTEMLDKLCEFFGVSYDYILGKTDTRKPPYYELSEQEKSDIAVQADQLLEGIESGDDLSFYGEPATEEQKERLRIAIRTAMEMNKEEAKKKFTPKKYRD</sequence>